<keyword evidence="7" id="KW-0547">Nucleotide-binding</keyword>
<dbReference type="GO" id="GO:0004417">
    <property type="term" value="F:hydroxyethylthiazole kinase activity"/>
    <property type="evidence" value="ECO:0007669"/>
    <property type="project" value="UniProtKB-EC"/>
</dbReference>
<organism evidence="12 13">
    <name type="scientific">Rhizobium mongolense</name>
    <dbReference type="NCBI Taxonomy" id="57676"/>
    <lineage>
        <taxon>Bacteria</taxon>
        <taxon>Pseudomonadati</taxon>
        <taxon>Pseudomonadota</taxon>
        <taxon>Alphaproteobacteria</taxon>
        <taxon>Hyphomicrobiales</taxon>
        <taxon>Rhizobiaceae</taxon>
        <taxon>Rhizobium/Agrobacterium group</taxon>
        <taxon>Rhizobium</taxon>
    </lineage>
</organism>
<evidence type="ECO:0000313" key="13">
    <source>
        <dbReference type="Proteomes" id="UP000551353"/>
    </source>
</evidence>
<keyword evidence="6" id="KW-0479">Metal-binding</keyword>
<evidence type="ECO:0000256" key="2">
    <source>
        <dbReference type="ARBA" id="ARBA00001946"/>
    </source>
</evidence>
<evidence type="ECO:0000313" key="12">
    <source>
        <dbReference type="EMBL" id="MBB4229972.1"/>
    </source>
</evidence>
<reference evidence="12 13" key="1">
    <citation type="submission" date="2020-08" db="EMBL/GenBank/DDBJ databases">
        <title>Genomic Encyclopedia of Type Strains, Phase IV (KMG-V): Genome sequencing to study the core and pangenomes of soil and plant-associated prokaryotes.</title>
        <authorList>
            <person name="Whitman W."/>
        </authorList>
    </citation>
    <scope>NUCLEOTIDE SEQUENCE [LARGE SCALE GENOMIC DNA]</scope>
    <source>
        <strain evidence="12 13">SEMIA 4087</strain>
    </source>
</reference>
<dbReference type="PRINTS" id="PR01099">
    <property type="entry name" value="HYETHTZKNASE"/>
</dbReference>
<evidence type="ECO:0000256" key="1">
    <source>
        <dbReference type="ARBA" id="ARBA00001771"/>
    </source>
</evidence>
<evidence type="ECO:0000256" key="11">
    <source>
        <dbReference type="ARBA" id="ARBA00022977"/>
    </source>
</evidence>
<dbReference type="InterPro" id="IPR029056">
    <property type="entry name" value="Ribokinase-like"/>
</dbReference>
<evidence type="ECO:0000256" key="8">
    <source>
        <dbReference type="ARBA" id="ARBA00022777"/>
    </source>
</evidence>
<keyword evidence="9" id="KW-0067">ATP-binding</keyword>
<dbReference type="EMBL" id="JACIFX010000004">
    <property type="protein sequence ID" value="MBB4229972.1"/>
    <property type="molecule type" value="Genomic_DNA"/>
</dbReference>
<comment type="cofactor">
    <cofactor evidence="2">
        <name>Mg(2+)</name>
        <dbReference type="ChEBI" id="CHEBI:18420"/>
    </cofactor>
</comment>
<dbReference type="Gene3D" id="3.40.1190.20">
    <property type="match status" value="1"/>
</dbReference>
<dbReference type="EC" id="2.7.1.50" evidence="4"/>
<sequence>MPIRNSPGQLFAAMRATPPLVHCITNYVAMSIAANVLLAAGASPAMVHAEEEAGEFVAIAGALTINFGTPLRTG</sequence>
<keyword evidence="5 12" id="KW-0808">Transferase</keyword>
<comment type="pathway">
    <text evidence="3">Cofactor biosynthesis; thiamine diphosphate biosynthesis; 4-methyl-5-(2-phosphoethyl)-thiazole from 5-(2-hydroxyethyl)-4-methylthiazole: step 1/1.</text>
</comment>
<keyword evidence="11" id="KW-0784">Thiamine biosynthesis</keyword>
<evidence type="ECO:0000256" key="9">
    <source>
        <dbReference type="ARBA" id="ARBA00022840"/>
    </source>
</evidence>
<dbReference type="Proteomes" id="UP000551353">
    <property type="component" value="Unassembled WGS sequence"/>
</dbReference>
<proteinExistence type="predicted"/>
<keyword evidence="10" id="KW-0460">Magnesium</keyword>
<dbReference type="InterPro" id="IPR000417">
    <property type="entry name" value="Hyethyz_kinase"/>
</dbReference>
<protein>
    <recommendedName>
        <fullName evidence="4">hydroxyethylthiazole kinase</fullName>
        <ecNumber evidence="4">2.7.1.50</ecNumber>
    </recommendedName>
</protein>
<dbReference type="SUPFAM" id="SSF53613">
    <property type="entry name" value="Ribokinase-like"/>
    <property type="match status" value="1"/>
</dbReference>
<dbReference type="Pfam" id="PF02110">
    <property type="entry name" value="HK"/>
    <property type="match status" value="1"/>
</dbReference>
<evidence type="ECO:0000256" key="10">
    <source>
        <dbReference type="ARBA" id="ARBA00022842"/>
    </source>
</evidence>
<evidence type="ECO:0000256" key="5">
    <source>
        <dbReference type="ARBA" id="ARBA00022679"/>
    </source>
</evidence>
<evidence type="ECO:0000256" key="6">
    <source>
        <dbReference type="ARBA" id="ARBA00022723"/>
    </source>
</evidence>
<gene>
    <name evidence="12" type="ORF">GGD56_003823</name>
</gene>
<evidence type="ECO:0000256" key="7">
    <source>
        <dbReference type="ARBA" id="ARBA00022741"/>
    </source>
</evidence>
<accession>A0ABR6IQ07</accession>
<keyword evidence="13" id="KW-1185">Reference proteome</keyword>
<comment type="caution">
    <text evidence="12">The sequence shown here is derived from an EMBL/GenBank/DDBJ whole genome shotgun (WGS) entry which is preliminary data.</text>
</comment>
<evidence type="ECO:0000256" key="3">
    <source>
        <dbReference type="ARBA" id="ARBA00004868"/>
    </source>
</evidence>
<name>A0ABR6IQ07_9HYPH</name>
<comment type="catalytic activity">
    <reaction evidence="1">
        <text>5-(2-hydroxyethyl)-4-methylthiazole + ATP = 4-methyl-5-(2-phosphooxyethyl)-thiazole + ADP + H(+)</text>
        <dbReference type="Rhea" id="RHEA:24212"/>
        <dbReference type="ChEBI" id="CHEBI:15378"/>
        <dbReference type="ChEBI" id="CHEBI:17957"/>
        <dbReference type="ChEBI" id="CHEBI:30616"/>
        <dbReference type="ChEBI" id="CHEBI:58296"/>
        <dbReference type="ChEBI" id="CHEBI:456216"/>
        <dbReference type="EC" id="2.7.1.50"/>
    </reaction>
</comment>
<evidence type="ECO:0000256" key="4">
    <source>
        <dbReference type="ARBA" id="ARBA00012129"/>
    </source>
</evidence>
<keyword evidence="8 12" id="KW-0418">Kinase</keyword>